<dbReference type="SUPFAM" id="SSF53850">
    <property type="entry name" value="Periplasmic binding protein-like II"/>
    <property type="match status" value="1"/>
</dbReference>
<accession>A0A1J7BCZ1</accession>
<dbReference type="PANTHER" id="PTHR30085">
    <property type="entry name" value="AMINO ACID ABC TRANSPORTER PERMEASE"/>
    <property type="match status" value="1"/>
</dbReference>
<dbReference type="RefSeq" id="WP_071657587.1">
    <property type="nucleotide sequence ID" value="NZ_MLCF01000092.1"/>
</dbReference>
<dbReference type="InterPro" id="IPR018313">
    <property type="entry name" value="SBP_3_CS"/>
</dbReference>
<name>A0A1J7BCZ1_9ACTN</name>
<sequence length="316" mass="32912">MTRTPFRTRTLGAAALVAAVALTGAACGKSGDSTNAGSGGGSSSSASKGGDTKSFSYKVNTAADLKGSPVWAKAKKTGKITIGVKADQPGLGFQDVGTKKYSGFDIEIARMVAADLGFAENQINYKTIDSAQREAALSGGQVDLYVGTYTINDERKKQVSFAGPYFVAGQDLLVQKSNSDITGPTTVKGKKVCSVEGSTPLQNISQKKYGATTSSFDKYSKCVNTLLSGQVDAVTTDDAILLGYAAQYPDKLKVVGKPFTKEPYGVGLKKGDTALQTAVDNAITAHEQSGDWKKAFEATLGKSGMTAPQPPAITEK</sequence>
<gene>
    <name evidence="8" type="ORF">BIV57_16190</name>
</gene>
<evidence type="ECO:0000313" key="9">
    <source>
        <dbReference type="Proteomes" id="UP000243342"/>
    </source>
</evidence>
<dbReference type="CDD" id="cd13690">
    <property type="entry name" value="PBP2_GluB"/>
    <property type="match status" value="1"/>
</dbReference>
<dbReference type="InterPro" id="IPR051455">
    <property type="entry name" value="Bact_solute-bind_prot3"/>
</dbReference>
<reference evidence="8 9" key="1">
    <citation type="submission" date="2016-10" db="EMBL/GenBank/DDBJ databases">
        <title>Genome sequence of Streptomyces gilvigriseus MUSC 26.</title>
        <authorList>
            <person name="Lee L.-H."/>
            <person name="Ser H.-L."/>
        </authorList>
    </citation>
    <scope>NUCLEOTIDE SEQUENCE [LARGE SCALE GENOMIC DNA]</scope>
    <source>
        <strain evidence="8 9">MUSC 26</strain>
    </source>
</reference>
<keyword evidence="3 6" id="KW-0732">Signal</keyword>
<evidence type="ECO:0000256" key="2">
    <source>
        <dbReference type="ARBA" id="ARBA00022448"/>
    </source>
</evidence>
<keyword evidence="2" id="KW-0813">Transport</keyword>
<dbReference type="OrthoDB" id="9807888at2"/>
<evidence type="ECO:0000256" key="5">
    <source>
        <dbReference type="SAM" id="MobiDB-lite"/>
    </source>
</evidence>
<comment type="caution">
    <text evidence="8">The sequence shown here is derived from an EMBL/GenBank/DDBJ whole genome shotgun (WGS) entry which is preliminary data.</text>
</comment>
<feature type="signal peptide" evidence="6">
    <location>
        <begin position="1"/>
        <end position="28"/>
    </location>
</feature>
<evidence type="ECO:0000259" key="7">
    <source>
        <dbReference type="SMART" id="SM00062"/>
    </source>
</evidence>
<comment type="similarity">
    <text evidence="1 4">Belongs to the bacterial solute-binding protein 3 family.</text>
</comment>
<evidence type="ECO:0000256" key="3">
    <source>
        <dbReference type="ARBA" id="ARBA00022729"/>
    </source>
</evidence>
<protein>
    <submittedName>
        <fullName evidence="8">ABC transporter substrate-binding protein</fullName>
    </submittedName>
</protein>
<evidence type="ECO:0000256" key="6">
    <source>
        <dbReference type="SAM" id="SignalP"/>
    </source>
</evidence>
<organism evidence="8 9">
    <name type="scientific">Mangrovactinospora gilvigrisea</name>
    <dbReference type="NCBI Taxonomy" id="1428644"/>
    <lineage>
        <taxon>Bacteria</taxon>
        <taxon>Bacillati</taxon>
        <taxon>Actinomycetota</taxon>
        <taxon>Actinomycetes</taxon>
        <taxon>Kitasatosporales</taxon>
        <taxon>Streptomycetaceae</taxon>
        <taxon>Mangrovactinospora</taxon>
    </lineage>
</organism>
<evidence type="ECO:0000313" key="8">
    <source>
        <dbReference type="EMBL" id="OIV36461.1"/>
    </source>
</evidence>
<dbReference type="PANTHER" id="PTHR30085:SF6">
    <property type="entry name" value="ABC TRANSPORTER GLUTAMINE-BINDING PROTEIN GLNH"/>
    <property type="match status" value="1"/>
</dbReference>
<feature type="chain" id="PRO_5009643140" evidence="6">
    <location>
        <begin position="29"/>
        <end position="316"/>
    </location>
</feature>
<dbReference type="PROSITE" id="PS51257">
    <property type="entry name" value="PROKAR_LIPOPROTEIN"/>
    <property type="match status" value="1"/>
</dbReference>
<keyword evidence="9" id="KW-1185">Reference proteome</keyword>
<evidence type="ECO:0000256" key="1">
    <source>
        <dbReference type="ARBA" id="ARBA00010333"/>
    </source>
</evidence>
<feature type="domain" description="Solute-binding protein family 3/N-terminal" evidence="7">
    <location>
        <begin position="79"/>
        <end position="303"/>
    </location>
</feature>
<dbReference type="GO" id="GO:0006865">
    <property type="term" value="P:amino acid transport"/>
    <property type="evidence" value="ECO:0007669"/>
    <property type="project" value="TreeGrafter"/>
</dbReference>
<dbReference type="GO" id="GO:0005576">
    <property type="term" value="C:extracellular region"/>
    <property type="evidence" value="ECO:0007669"/>
    <property type="project" value="TreeGrafter"/>
</dbReference>
<evidence type="ECO:0000256" key="4">
    <source>
        <dbReference type="RuleBase" id="RU003744"/>
    </source>
</evidence>
<dbReference type="EMBL" id="MLCF01000092">
    <property type="protein sequence ID" value="OIV36461.1"/>
    <property type="molecule type" value="Genomic_DNA"/>
</dbReference>
<dbReference type="STRING" id="1428644.BIV57_16190"/>
<feature type="region of interest" description="Disordered" evidence="5">
    <location>
        <begin position="32"/>
        <end position="51"/>
    </location>
</feature>
<dbReference type="PROSITE" id="PS01039">
    <property type="entry name" value="SBP_BACTERIAL_3"/>
    <property type="match status" value="1"/>
</dbReference>
<dbReference type="AlphaFoldDB" id="A0A1J7BCZ1"/>
<dbReference type="Proteomes" id="UP000243342">
    <property type="component" value="Unassembled WGS sequence"/>
</dbReference>
<dbReference type="SMART" id="SM00062">
    <property type="entry name" value="PBPb"/>
    <property type="match status" value="1"/>
</dbReference>
<dbReference type="InterPro" id="IPR001638">
    <property type="entry name" value="Solute-binding_3/MltF_N"/>
</dbReference>
<dbReference type="GO" id="GO:0030288">
    <property type="term" value="C:outer membrane-bounded periplasmic space"/>
    <property type="evidence" value="ECO:0007669"/>
    <property type="project" value="TreeGrafter"/>
</dbReference>
<dbReference type="Pfam" id="PF00497">
    <property type="entry name" value="SBP_bac_3"/>
    <property type="match status" value="1"/>
</dbReference>
<proteinExistence type="inferred from homology"/>
<dbReference type="Gene3D" id="3.40.190.10">
    <property type="entry name" value="Periplasmic binding protein-like II"/>
    <property type="match status" value="2"/>
</dbReference>